<dbReference type="Gene3D" id="3.40.50.720">
    <property type="entry name" value="NAD(P)-binding Rossmann-like Domain"/>
    <property type="match status" value="1"/>
</dbReference>
<feature type="compositionally biased region" description="Basic and acidic residues" evidence="2">
    <location>
        <begin position="9"/>
        <end position="38"/>
    </location>
</feature>
<keyword evidence="5" id="KW-1185">Reference proteome</keyword>
<dbReference type="Proteomes" id="UP000594260">
    <property type="component" value="Unplaced"/>
</dbReference>
<dbReference type="PANTHER" id="PTHR43313:SF36">
    <property type="entry name" value="D-BETA-HYDROXYBUTYRATE DEHYDROGENASE, MITOCHONDRIAL"/>
    <property type="match status" value="1"/>
</dbReference>
<dbReference type="InterPro" id="IPR020904">
    <property type="entry name" value="Sc_DH/Rdtase_CS"/>
</dbReference>
<dbReference type="KEGG" id="vde:111250008"/>
<evidence type="ECO:0000313" key="4">
    <source>
        <dbReference type="EnsemblMetazoa" id="XP_022660315"/>
    </source>
</evidence>
<reference evidence="4" key="1">
    <citation type="submission" date="2021-01" db="UniProtKB">
        <authorList>
            <consortium name="EnsemblMetazoa"/>
        </authorList>
    </citation>
    <scope>IDENTIFICATION</scope>
</reference>
<feature type="compositionally biased region" description="Basic and acidic residues" evidence="2">
    <location>
        <begin position="439"/>
        <end position="448"/>
    </location>
</feature>
<protein>
    <submittedName>
        <fullName evidence="4">Uncharacterized protein</fullName>
    </submittedName>
</protein>
<feature type="region of interest" description="Disordered" evidence="2">
    <location>
        <begin position="1"/>
        <end position="51"/>
    </location>
</feature>
<dbReference type="PRINTS" id="PR00081">
    <property type="entry name" value="GDHRDH"/>
</dbReference>
<dbReference type="PANTHER" id="PTHR43313">
    <property type="entry name" value="SHORT-CHAIN DEHYDROGENASE/REDUCTASE FAMILY 9C"/>
    <property type="match status" value="1"/>
</dbReference>
<evidence type="ECO:0000313" key="5">
    <source>
        <dbReference type="Proteomes" id="UP000594260"/>
    </source>
</evidence>
<dbReference type="GO" id="GO:0008202">
    <property type="term" value="P:steroid metabolic process"/>
    <property type="evidence" value="ECO:0007669"/>
    <property type="project" value="TreeGrafter"/>
</dbReference>
<keyword evidence="3" id="KW-0812">Transmembrane</keyword>
<dbReference type="GeneID" id="111250008"/>
<accession>A0A7M7K4K2</accession>
<evidence type="ECO:0000256" key="2">
    <source>
        <dbReference type="SAM" id="MobiDB-lite"/>
    </source>
</evidence>
<feature type="region of interest" description="Disordered" evidence="2">
    <location>
        <begin position="437"/>
        <end position="533"/>
    </location>
</feature>
<feature type="transmembrane region" description="Helical" evidence="3">
    <location>
        <begin position="74"/>
        <end position="96"/>
    </location>
</feature>
<evidence type="ECO:0000256" key="1">
    <source>
        <dbReference type="ARBA" id="ARBA00023002"/>
    </source>
</evidence>
<sequence length="533" mass="59378">MMGRHATKKSAEKEGKKKDQQLRTGKRKEYDLNKDGSKQKTPQPHKSRDSDPITKVQHILKIVLPHRLRHCDPAFIGVLCGLFVYILYLFGIVHWLTSWVPLVGDLPLLVAIAGLLRFGTEYFLSMKNLSSAKKAVLVTGCDSGFGLVLCKRLVATGFSVFAACSDLDGEGAKELRGHHSKKIRVIEMDVTSEESVKTAAFHVKRFLDQSATEDHGPFGKRLRLWSVITNAGVGLLAPFEVTPMLEIENLFQVNVFGVVRTVKAFLPFLRRCNGRVIVTSSLAGSIPVPNLIAYSMSKMAVKAFAIGLQRELRPFRIRCITIEPFFYRTRLIVSPEQSLGVKVGAVDDTDQRTIYAAFIEEWEQQKKIIQNQADDMEAPMRAFGHALCSVRPKPCYYVMSSMLRMLIYLAPLFDVSYTDFVIAFNRNPAQTMDDIISLEDDRSSESRKIQLQGNRKVEKDKKTNKSSTKPSAHSKKGSPDCGEATPSADSSGNSPQPAAQKEANVSRRALKKDDEGSPGDKRPSQNATPDKKK</sequence>
<dbReference type="RefSeq" id="XP_022660322.1">
    <property type="nucleotide sequence ID" value="XM_022804587.1"/>
</dbReference>
<keyword evidence="1" id="KW-0560">Oxidoreductase</keyword>
<feature type="compositionally biased region" description="Polar residues" evidence="2">
    <location>
        <begin position="524"/>
        <end position="533"/>
    </location>
</feature>
<dbReference type="Pfam" id="PF00106">
    <property type="entry name" value="adh_short"/>
    <property type="match status" value="1"/>
</dbReference>
<proteinExistence type="predicted"/>
<organism evidence="4 5">
    <name type="scientific">Varroa destructor</name>
    <name type="common">Honeybee mite</name>
    <dbReference type="NCBI Taxonomy" id="109461"/>
    <lineage>
        <taxon>Eukaryota</taxon>
        <taxon>Metazoa</taxon>
        <taxon>Ecdysozoa</taxon>
        <taxon>Arthropoda</taxon>
        <taxon>Chelicerata</taxon>
        <taxon>Arachnida</taxon>
        <taxon>Acari</taxon>
        <taxon>Parasitiformes</taxon>
        <taxon>Mesostigmata</taxon>
        <taxon>Gamasina</taxon>
        <taxon>Dermanyssoidea</taxon>
        <taxon>Varroidae</taxon>
        <taxon>Varroa</taxon>
    </lineage>
</organism>
<dbReference type="InterPro" id="IPR036291">
    <property type="entry name" value="NAD(P)-bd_dom_sf"/>
</dbReference>
<dbReference type="EnsemblMetazoa" id="XM_022804587">
    <property type="protein sequence ID" value="XP_022660322"/>
    <property type="gene ID" value="LOC111250008"/>
</dbReference>
<dbReference type="SUPFAM" id="SSF51735">
    <property type="entry name" value="NAD(P)-binding Rossmann-fold domains"/>
    <property type="match status" value="1"/>
</dbReference>
<dbReference type="RefSeq" id="XP_022660315.1">
    <property type="nucleotide sequence ID" value="XM_022804580.1"/>
</dbReference>
<keyword evidence="3" id="KW-1133">Transmembrane helix</keyword>
<dbReference type="EnsemblMetazoa" id="XM_022804580">
    <property type="protein sequence ID" value="XP_022660315"/>
    <property type="gene ID" value="LOC111250008"/>
</dbReference>
<dbReference type="GO" id="GO:0016491">
    <property type="term" value="F:oxidoreductase activity"/>
    <property type="evidence" value="ECO:0007669"/>
    <property type="project" value="UniProtKB-KW"/>
</dbReference>
<feature type="compositionally biased region" description="Polar residues" evidence="2">
    <location>
        <begin position="487"/>
        <end position="497"/>
    </location>
</feature>
<feature type="compositionally biased region" description="Basic and acidic residues" evidence="2">
    <location>
        <begin position="511"/>
        <end position="523"/>
    </location>
</feature>
<evidence type="ECO:0000256" key="3">
    <source>
        <dbReference type="SAM" id="Phobius"/>
    </source>
</evidence>
<dbReference type="AlphaFoldDB" id="A0A7M7K4K2"/>
<dbReference type="InterPro" id="IPR002347">
    <property type="entry name" value="SDR_fam"/>
</dbReference>
<dbReference type="OrthoDB" id="6422490at2759"/>
<name>A0A7M7K4K2_VARDE</name>
<dbReference type="PROSITE" id="PS00061">
    <property type="entry name" value="ADH_SHORT"/>
    <property type="match status" value="1"/>
</dbReference>
<keyword evidence="3" id="KW-0472">Membrane</keyword>
<dbReference type="InParanoid" id="A0A7M7K4K2"/>